<dbReference type="SUPFAM" id="SSF143011">
    <property type="entry name" value="RelE-like"/>
    <property type="match status" value="1"/>
</dbReference>
<dbReference type="InterPro" id="IPR035093">
    <property type="entry name" value="RelE/ParE_toxin_dom_sf"/>
</dbReference>
<organism evidence="2">
    <name type="scientific">hydrothermal vent metagenome</name>
    <dbReference type="NCBI Taxonomy" id="652676"/>
    <lineage>
        <taxon>unclassified sequences</taxon>
        <taxon>metagenomes</taxon>
        <taxon>ecological metagenomes</taxon>
    </lineage>
</organism>
<dbReference type="EMBL" id="FPHP01000002">
    <property type="protein sequence ID" value="SFV74567.1"/>
    <property type="molecule type" value="Genomic_DNA"/>
</dbReference>
<dbReference type="InterPro" id="IPR052747">
    <property type="entry name" value="TA_system_RelE_toxin"/>
</dbReference>
<dbReference type="Gene3D" id="3.30.2310.20">
    <property type="entry name" value="RelE-like"/>
    <property type="match status" value="1"/>
</dbReference>
<dbReference type="AlphaFoldDB" id="A0A1W1D2A2"/>
<sequence>MYTLEFTKSSLKELKRIDKSYQAFLIDSLEKFVQNFSLQYEADLMSMGKIKKLQGQKEEFYRLKLRSYRVIYKKYNEKLLIFVIHITTREGAYK</sequence>
<dbReference type="Pfam" id="PF05016">
    <property type="entry name" value="ParE_toxin"/>
    <property type="match status" value="1"/>
</dbReference>
<protein>
    <submittedName>
        <fullName evidence="2">RelE/StbE replicon stabilization toxin</fullName>
    </submittedName>
</protein>
<name>A0A1W1D2A2_9ZZZZ</name>
<dbReference type="InterPro" id="IPR007712">
    <property type="entry name" value="RelE/ParE_toxin"/>
</dbReference>
<gene>
    <name evidence="2" type="ORF">MNB_SM-3-458</name>
</gene>
<evidence type="ECO:0000256" key="1">
    <source>
        <dbReference type="ARBA" id="ARBA00022649"/>
    </source>
</evidence>
<evidence type="ECO:0000313" key="2">
    <source>
        <dbReference type="EMBL" id="SFV74567.1"/>
    </source>
</evidence>
<keyword evidence="1" id="KW-1277">Toxin-antitoxin system</keyword>
<accession>A0A1W1D2A2</accession>
<reference evidence="2" key="1">
    <citation type="submission" date="2016-10" db="EMBL/GenBank/DDBJ databases">
        <authorList>
            <person name="de Groot N.N."/>
        </authorList>
    </citation>
    <scope>NUCLEOTIDE SEQUENCE</scope>
</reference>
<proteinExistence type="predicted"/>
<dbReference type="PANTHER" id="PTHR38813">
    <property type="match status" value="1"/>
</dbReference>
<dbReference type="NCBIfam" id="TIGR02385">
    <property type="entry name" value="RelE_StbE"/>
    <property type="match status" value="1"/>
</dbReference>
<dbReference type="PANTHER" id="PTHR38813:SF1">
    <property type="entry name" value="TOXIN RELE1-RELATED"/>
    <property type="match status" value="1"/>
</dbReference>